<evidence type="ECO:0000313" key="1">
    <source>
        <dbReference type="EMBL" id="QZD89327.1"/>
    </source>
</evidence>
<keyword evidence="2" id="KW-1185">Reference proteome</keyword>
<dbReference type="InterPro" id="IPR000801">
    <property type="entry name" value="Esterase-like"/>
</dbReference>
<sequence length="283" mass="30839">MITILASVVLASSAPVAAIEPEPLVIGESYSFDALDAERSVNVILPPDYEAEPEKSWPIIVQLDGGTGQDLFLGNGVEKWNGLWGRSRPAILVGIQTVDRQRELLPTTRIPEEREAYPTAGESAQFRSWLGDTVLPLVKSRYRHDGTVVLVGESAAGHFVVETWLEEPSLFTGYAAISPSLQWDGQAMALAAESAIDGRPPLYLSLADEGGETEQGMFRLLSKLDADQSFCFSDRRNDLHHSTSLHGLMPEALQFLLPTGADWLEDYGLTLRCEQGGPESGAE</sequence>
<dbReference type="SUPFAM" id="SSF53474">
    <property type="entry name" value="alpha/beta-Hydrolases"/>
    <property type="match status" value="1"/>
</dbReference>
<organism evidence="1 2">
    <name type="scientific">Qipengyuania aurantiaca</name>
    <dbReference type="NCBI Taxonomy" id="2867233"/>
    <lineage>
        <taxon>Bacteria</taxon>
        <taxon>Pseudomonadati</taxon>
        <taxon>Pseudomonadota</taxon>
        <taxon>Alphaproteobacteria</taxon>
        <taxon>Sphingomonadales</taxon>
        <taxon>Erythrobacteraceae</taxon>
        <taxon>Qipengyuania</taxon>
    </lineage>
</organism>
<dbReference type="Pfam" id="PF00756">
    <property type="entry name" value="Esterase"/>
    <property type="match status" value="1"/>
</dbReference>
<accession>A0ABX8ZK42</accession>
<evidence type="ECO:0000313" key="2">
    <source>
        <dbReference type="Proteomes" id="UP000824281"/>
    </source>
</evidence>
<name>A0ABX8ZK42_9SPHN</name>
<dbReference type="InterPro" id="IPR029058">
    <property type="entry name" value="AB_hydrolase_fold"/>
</dbReference>
<dbReference type="Proteomes" id="UP000824281">
    <property type="component" value="Chromosome"/>
</dbReference>
<dbReference type="InterPro" id="IPR050583">
    <property type="entry name" value="Mycobacterial_A85_antigen"/>
</dbReference>
<dbReference type="PANTHER" id="PTHR48098:SF6">
    <property type="entry name" value="FERRI-BACILLIBACTIN ESTERASE BESA"/>
    <property type="match status" value="1"/>
</dbReference>
<reference evidence="1 2" key="1">
    <citation type="submission" date="2021-08" db="EMBL/GenBank/DDBJ databases">
        <title>Comparative Genomics Analysis of the Genus Qipengyuania Reveals Extensive Genetic Diversity and Metabolic Versatility, Including the Description of Fifteen Novel Species.</title>
        <authorList>
            <person name="Liu Y."/>
        </authorList>
    </citation>
    <scope>NUCLEOTIDE SEQUENCE [LARGE SCALE GENOMIC DNA]</scope>
    <source>
        <strain evidence="1 2">1NDH13</strain>
    </source>
</reference>
<dbReference type="EMBL" id="CP081295">
    <property type="protein sequence ID" value="QZD89327.1"/>
    <property type="molecule type" value="Genomic_DNA"/>
</dbReference>
<keyword evidence="1" id="KW-0378">Hydrolase</keyword>
<dbReference type="RefSeq" id="WP_221424825.1">
    <property type="nucleotide sequence ID" value="NZ_CP081295.1"/>
</dbReference>
<proteinExistence type="predicted"/>
<dbReference type="GO" id="GO:0016787">
    <property type="term" value="F:hydrolase activity"/>
    <property type="evidence" value="ECO:0007669"/>
    <property type="project" value="UniProtKB-KW"/>
</dbReference>
<protein>
    <submittedName>
        <fullName evidence="1">Alpha/beta hydrolase</fullName>
    </submittedName>
</protein>
<dbReference type="Gene3D" id="3.40.50.1820">
    <property type="entry name" value="alpha/beta hydrolase"/>
    <property type="match status" value="1"/>
</dbReference>
<dbReference type="PANTHER" id="PTHR48098">
    <property type="entry name" value="ENTEROCHELIN ESTERASE-RELATED"/>
    <property type="match status" value="1"/>
</dbReference>
<gene>
    <name evidence="1" type="ORF">K3148_10940</name>
</gene>